<evidence type="ECO:0000313" key="2">
    <source>
        <dbReference type="Proteomes" id="UP000823749"/>
    </source>
</evidence>
<proteinExistence type="predicted"/>
<dbReference type="EMBL" id="JACTNZ010000011">
    <property type="protein sequence ID" value="KAG5524314.1"/>
    <property type="molecule type" value="Genomic_DNA"/>
</dbReference>
<protein>
    <submittedName>
        <fullName evidence="1">Uncharacterized protein</fullName>
    </submittedName>
</protein>
<dbReference type="AlphaFoldDB" id="A0AAV6ICB2"/>
<accession>A0AAV6ICB2</accession>
<gene>
    <name evidence="1" type="ORF">RHGRI_031101</name>
</gene>
<keyword evidence="2" id="KW-1185">Reference proteome</keyword>
<dbReference type="Proteomes" id="UP000823749">
    <property type="component" value="Chromosome 11"/>
</dbReference>
<reference evidence="1" key="1">
    <citation type="submission" date="2020-08" db="EMBL/GenBank/DDBJ databases">
        <title>Plant Genome Project.</title>
        <authorList>
            <person name="Zhang R.-G."/>
        </authorList>
    </citation>
    <scope>NUCLEOTIDE SEQUENCE</scope>
    <source>
        <strain evidence="1">WSP0</strain>
        <tissue evidence="1">Leaf</tissue>
    </source>
</reference>
<comment type="caution">
    <text evidence="1">The sequence shown here is derived from an EMBL/GenBank/DDBJ whole genome shotgun (WGS) entry which is preliminary data.</text>
</comment>
<organism evidence="1 2">
    <name type="scientific">Rhododendron griersonianum</name>
    <dbReference type="NCBI Taxonomy" id="479676"/>
    <lineage>
        <taxon>Eukaryota</taxon>
        <taxon>Viridiplantae</taxon>
        <taxon>Streptophyta</taxon>
        <taxon>Embryophyta</taxon>
        <taxon>Tracheophyta</taxon>
        <taxon>Spermatophyta</taxon>
        <taxon>Magnoliopsida</taxon>
        <taxon>eudicotyledons</taxon>
        <taxon>Gunneridae</taxon>
        <taxon>Pentapetalae</taxon>
        <taxon>asterids</taxon>
        <taxon>Ericales</taxon>
        <taxon>Ericaceae</taxon>
        <taxon>Ericoideae</taxon>
        <taxon>Rhodoreae</taxon>
        <taxon>Rhododendron</taxon>
    </lineage>
</organism>
<evidence type="ECO:0000313" key="1">
    <source>
        <dbReference type="EMBL" id="KAG5524314.1"/>
    </source>
</evidence>
<name>A0AAV6ICB2_9ERIC</name>
<sequence length="205" mass="22895">MGTHIDSISLGDEVITSKQSTNILDPEGLRRKGRPPCKRKQGFVEIAVKKKRETKKKTLSNEKVKEVEKIAVGHGFGTQESVVNGHPSYMGHSMWPNMMPHNMQANMTQGETIFPFSPTLCPTRTSLNQFWPSFPSSQSFFNGQVWRGQSILAGSQSWGGQSSFMEDQSQYWGGLQPNLLQTQGHRCEGQPSFIDMMNATNNNGE</sequence>